<dbReference type="EMBL" id="JAPDRP010000001">
    <property type="protein sequence ID" value="KAJ9649721.1"/>
    <property type="molecule type" value="Genomic_DNA"/>
</dbReference>
<proteinExistence type="predicted"/>
<dbReference type="Proteomes" id="UP001172680">
    <property type="component" value="Unassembled WGS sequence"/>
</dbReference>
<name>A0ACC2ZQ57_9PEZI</name>
<gene>
    <name evidence="1" type="ORF">H2199_000500</name>
</gene>
<keyword evidence="2" id="KW-1185">Reference proteome</keyword>
<reference evidence="1" key="1">
    <citation type="submission" date="2022-10" db="EMBL/GenBank/DDBJ databases">
        <title>Culturing micro-colonial fungi from biological soil crusts in the Mojave desert and describing Neophaeococcomyces mojavensis, and introducing the new genera and species Taxawa tesnikishii.</title>
        <authorList>
            <person name="Kurbessoian T."/>
            <person name="Stajich J.E."/>
        </authorList>
    </citation>
    <scope>NUCLEOTIDE SEQUENCE</scope>
    <source>
        <strain evidence="1">JES_115</strain>
    </source>
</reference>
<evidence type="ECO:0000313" key="2">
    <source>
        <dbReference type="Proteomes" id="UP001172680"/>
    </source>
</evidence>
<protein>
    <submittedName>
        <fullName evidence="1">Uncharacterized protein</fullName>
    </submittedName>
</protein>
<sequence length="281" mass="30893">MEQNQVPDLASVLRTLASFAPLATSQASPHSGVPTEDFSAQYQPDQPSLLPGLGIHPHGYTGSNGAPPSGDVIQEALPPRDPQLQPQPQHRTSIPPPSTVAEGTATSLIDPASITEWRQGLRCVNKVSAQNPSFKRVIQHMMAEQLKHEQEWYKGRAELQRRQASRVQGNQQLDSILKSVGAIPVAQAKAPTAHENEAELKAYDVKVYRAMKDMNNAQAIELKRLGVPFFGVPLELIKDSDDDASIAPQRPGLAAGPKITETELLDLQRRMIEYLEDMYKE</sequence>
<comment type="caution">
    <text evidence="1">The sequence shown here is derived from an EMBL/GenBank/DDBJ whole genome shotgun (WGS) entry which is preliminary data.</text>
</comment>
<evidence type="ECO:0000313" key="1">
    <source>
        <dbReference type="EMBL" id="KAJ9649721.1"/>
    </source>
</evidence>
<organism evidence="1 2">
    <name type="scientific">Coniosporium tulheliwenetii</name>
    <dbReference type="NCBI Taxonomy" id="3383036"/>
    <lineage>
        <taxon>Eukaryota</taxon>
        <taxon>Fungi</taxon>
        <taxon>Dikarya</taxon>
        <taxon>Ascomycota</taxon>
        <taxon>Pezizomycotina</taxon>
        <taxon>Dothideomycetes</taxon>
        <taxon>Dothideomycetes incertae sedis</taxon>
        <taxon>Coniosporium</taxon>
    </lineage>
</organism>
<accession>A0ACC2ZQ57</accession>